<protein>
    <submittedName>
        <fullName evidence="2">CpXC domain-containing protein</fullName>
    </submittedName>
</protein>
<name>A0A9D0ZH11_9FIRM</name>
<dbReference type="Pfam" id="PF14353">
    <property type="entry name" value="CpXC"/>
    <property type="match status" value="1"/>
</dbReference>
<reference evidence="2" key="2">
    <citation type="journal article" date="2021" name="PeerJ">
        <title>Extensive microbial diversity within the chicken gut microbiome revealed by metagenomics and culture.</title>
        <authorList>
            <person name="Gilroy R."/>
            <person name="Ravi A."/>
            <person name="Getino M."/>
            <person name="Pursley I."/>
            <person name="Horton D.L."/>
            <person name="Alikhan N.F."/>
            <person name="Baker D."/>
            <person name="Gharbi K."/>
            <person name="Hall N."/>
            <person name="Watson M."/>
            <person name="Adriaenssens E.M."/>
            <person name="Foster-Nyarko E."/>
            <person name="Jarju S."/>
            <person name="Secka A."/>
            <person name="Antonio M."/>
            <person name="Oren A."/>
            <person name="Chaudhuri R.R."/>
            <person name="La Ragione R."/>
            <person name="Hildebrand F."/>
            <person name="Pallen M.J."/>
        </authorList>
    </citation>
    <scope>NUCLEOTIDE SEQUENCE</scope>
    <source>
        <strain evidence="2">ChiSjej1B19-3389</strain>
    </source>
</reference>
<reference evidence="2" key="1">
    <citation type="submission" date="2020-10" db="EMBL/GenBank/DDBJ databases">
        <authorList>
            <person name="Gilroy R."/>
        </authorList>
    </citation>
    <scope>NUCLEOTIDE SEQUENCE</scope>
    <source>
        <strain evidence="2">ChiSjej1B19-3389</strain>
    </source>
</reference>
<dbReference type="AlphaFoldDB" id="A0A9D0ZH11"/>
<feature type="domain" description="CpXC" evidence="1">
    <location>
        <begin position="9"/>
        <end position="129"/>
    </location>
</feature>
<accession>A0A9D0ZH11</accession>
<gene>
    <name evidence="2" type="ORF">IAD32_03780</name>
</gene>
<evidence type="ECO:0000313" key="3">
    <source>
        <dbReference type="Proteomes" id="UP000886787"/>
    </source>
</evidence>
<evidence type="ECO:0000259" key="1">
    <source>
        <dbReference type="Pfam" id="PF14353"/>
    </source>
</evidence>
<dbReference type="EMBL" id="DVFW01000021">
    <property type="protein sequence ID" value="HIQ80385.1"/>
    <property type="molecule type" value="Genomic_DNA"/>
</dbReference>
<dbReference type="InterPro" id="IPR025682">
    <property type="entry name" value="CpXC_dom"/>
</dbReference>
<organism evidence="2 3">
    <name type="scientific">Candidatus Scatavimonas merdigallinarum</name>
    <dbReference type="NCBI Taxonomy" id="2840914"/>
    <lineage>
        <taxon>Bacteria</taxon>
        <taxon>Bacillati</taxon>
        <taxon>Bacillota</taxon>
        <taxon>Clostridia</taxon>
        <taxon>Eubacteriales</taxon>
        <taxon>Oscillospiraceae</taxon>
        <taxon>Oscillospiraceae incertae sedis</taxon>
        <taxon>Candidatus Scatavimonas</taxon>
    </lineage>
</organism>
<sequence length="223" mass="26279">MSLSELKTVNCPSCAGHNKVVLYQSINPSEDGTLRRDVLNDKLFTYTCMHCGYQARLTYPVLYNDVKRRFMIYFIPNCEKTLLTDRILEREKVKIRPVKKRLVTSYNDFKEKIIIFEAGLNDMAVELTKLALEVCVMREEKKSVREGYFSVLEDGNIGFTFFTKDLNEPFVKSTRMDVYEKSRSIVTRLARRERMARGFIKIDRPWAEEILYRYRKYGVDGEE</sequence>
<proteinExistence type="predicted"/>
<dbReference type="Proteomes" id="UP000886787">
    <property type="component" value="Unassembled WGS sequence"/>
</dbReference>
<comment type="caution">
    <text evidence="2">The sequence shown here is derived from an EMBL/GenBank/DDBJ whole genome shotgun (WGS) entry which is preliminary data.</text>
</comment>
<evidence type="ECO:0000313" key="2">
    <source>
        <dbReference type="EMBL" id="HIQ80385.1"/>
    </source>
</evidence>